<dbReference type="Proteomes" id="UP001500456">
    <property type="component" value="Unassembled WGS sequence"/>
</dbReference>
<dbReference type="EMBL" id="BAAAZX010000023">
    <property type="protein sequence ID" value="GAA4015062.1"/>
    <property type="molecule type" value="Genomic_DNA"/>
</dbReference>
<name>A0ABP7SRP6_9ACTN</name>
<evidence type="ECO:0000313" key="1">
    <source>
        <dbReference type="EMBL" id="GAA4015062.1"/>
    </source>
</evidence>
<sequence length="305" mass="33399">MHGTLVLGCEGLSKLVHRTPELTEWLAAAEAEDIRVITSSVTLVEARDPKTNQARIADPEDLHMLCGPPSRVTKVRLSQGADVLRRRGLLRDADRPLEGRSATPGRHEHFFWSAGRSLITHGSESMGSRVTGRYRSWLSQVLIRRSPEGTDLVMQYVARLTTALAAAGALVLTAPTGAHAGAIGSTPVRTFEYSVGGVTMKVPTGCMFTHIIRGSGRKITYQNAGVDCAFVGALSSGFCNWRIDFTYADTNNRPYRTSRGKTHSECKIDPMRSNSPQTLPRYGKACAHLYVNGVRRVSQCHHITK</sequence>
<dbReference type="RefSeq" id="WP_345568604.1">
    <property type="nucleotide sequence ID" value="NZ_BAAAZX010000023.1"/>
</dbReference>
<keyword evidence="2" id="KW-1185">Reference proteome</keyword>
<evidence type="ECO:0000313" key="2">
    <source>
        <dbReference type="Proteomes" id="UP001500456"/>
    </source>
</evidence>
<protein>
    <submittedName>
        <fullName evidence="1">Uncharacterized protein</fullName>
    </submittedName>
</protein>
<reference evidence="2" key="1">
    <citation type="journal article" date="2019" name="Int. J. Syst. Evol. Microbiol.">
        <title>The Global Catalogue of Microorganisms (GCM) 10K type strain sequencing project: providing services to taxonomists for standard genome sequencing and annotation.</title>
        <authorList>
            <consortium name="The Broad Institute Genomics Platform"/>
            <consortium name="The Broad Institute Genome Sequencing Center for Infectious Disease"/>
            <person name="Wu L."/>
            <person name="Ma J."/>
        </authorList>
    </citation>
    <scope>NUCLEOTIDE SEQUENCE [LARGE SCALE GENOMIC DNA]</scope>
    <source>
        <strain evidence="2">JCM 16924</strain>
    </source>
</reference>
<comment type="caution">
    <text evidence="1">The sequence shown here is derived from an EMBL/GenBank/DDBJ whole genome shotgun (WGS) entry which is preliminary data.</text>
</comment>
<organism evidence="1 2">
    <name type="scientific">Streptomyces plumbiresistens</name>
    <dbReference type="NCBI Taxonomy" id="511811"/>
    <lineage>
        <taxon>Bacteria</taxon>
        <taxon>Bacillati</taxon>
        <taxon>Actinomycetota</taxon>
        <taxon>Actinomycetes</taxon>
        <taxon>Kitasatosporales</taxon>
        <taxon>Streptomycetaceae</taxon>
        <taxon>Streptomyces</taxon>
    </lineage>
</organism>
<proteinExistence type="predicted"/>
<accession>A0ABP7SRP6</accession>
<gene>
    <name evidence="1" type="ORF">GCM10022232_67550</name>
</gene>